<sequence length="96" mass="11129">MIIIHGFLKIKPEYRAAFLEEAGQAVEQSKAEEGNLEYRLFEATDEPNTFLTLEKWRNKEAVESHKNSEHFVHFIQASKEFLSEPINLDVHIVGDK</sequence>
<reference evidence="2 3" key="1">
    <citation type="submission" date="2015-09" db="EMBL/GenBank/DDBJ databases">
        <title>Genome sequencing project for genomic taxonomy and phylogenomics of Bacillus-like bacteria.</title>
        <authorList>
            <person name="Liu B."/>
            <person name="Wang J."/>
            <person name="Zhu Y."/>
            <person name="Liu G."/>
            <person name="Chen Q."/>
            <person name="Chen Z."/>
            <person name="Lan J."/>
            <person name="Che J."/>
            <person name="Ge C."/>
            <person name="Shi H."/>
            <person name="Pan Z."/>
            <person name="Liu X."/>
        </authorList>
    </citation>
    <scope>NUCLEOTIDE SEQUENCE [LARGE SCALE GENOMIC DNA]</scope>
    <source>
        <strain evidence="2 3">LMG 18435</strain>
    </source>
</reference>
<dbReference type="Proteomes" id="UP000051888">
    <property type="component" value="Unassembled WGS sequence"/>
</dbReference>
<dbReference type="SUPFAM" id="SSF54909">
    <property type="entry name" value="Dimeric alpha+beta barrel"/>
    <property type="match status" value="1"/>
</dbReference>
<dbReference type="GO" id="GO:0003824">
    <property type="term" value="F:catalytic activity"/>
    <property type="evidence" value="ECO:0007669"/>
    <property type="project" value="TreeGrafter"/>
</dbReference>
<dbReference type="PROSITE" id="PS51725">
    <property type="entry name" value="ABM"/>
    <property type="match status" value="1"/>
</dbReference>
<dbReference type="EMBL" id="LJJC01000015">
    <property type="protein sequence ID" value="KQL50378.1"/>
    <property type="molecule type" value="Genomic_DNA"/>
</dbReference>
<organism evidence="2 3">
    <name type="scientific">Heyndrickxia shackletonii</name>
    <dbReference type="NCBI Taxonomy" id="157838"/>
    <lineage>
        <taxon>Bacteria</taxon>
        <taxon>Bacillati</taxon>
        <taxon>Bacillota</taxon>
        <taxon>Bacilli</taxon>
        <taxon>Bacillales</taxon>
        <taxon>Bacillaceae</taxon>
        <taxon>Heyndrickxia</taxon>
    </lineage>
</organism>
<dbReference type="InterPro" id="IPR007138">
    <property type="entry name" value="ABM_dom"/>
</dbReference>
<name>A0A0Q3WJZ9_9BACI</name>
<dbReference type="PANTHER" id="PTHR33336:SF3">
    <property type="entry name" value="ABM DOMAIN-CONTAINING PROTEIN"/>
    <property type="match status" value="1"/>
</dbReference>
<dbReference type="AlphaFoldDB" id="A0A0Q3WJZ9"/>
<dbReference type="OrthoDB" id="287932at2"/>
<dbReference type="PANTHER" id="PTHR33336">
    <property type="entry name" value="QUINOL MONOOXYGENASE YGIN-RELATED"/>
    <property type="match status" value="1"/>
</dbReference>
<dbReference type="Gene3D" id="3.30.70.100">
    <property type="match status" value="1"/>
</dbReference>
<evidence type="ECO:0000313" key="2">
    <source>
        <dbReference type="EMBL" id="KQL50378.1"/>
    </source>
</evidence>
<protein>
    <recommendedName>
        <fullName evidence="1">ABM domain-containing protein</fullName>
    </recommendedName>
</protein>
<accession>A0A0Q3WJZ9</accession>
<dbReference type="RefSeq" id="WP_055741981.1">
    <property type="nucleotide sequence ID" value="NZ_JAAIWL010000024.1"/>
</dbReference>
<dbReference type="PATRIC" id="fig|157838.3.peg.4859"/>
<feature type="domain" description="ABM" evidence="1">
    <location>
        <begin position="2"/>
        <end position="93"/>
    </location>
</feature>
<dbReference type="InterPro" id="IPR011008">
    <property type="entry name" value="Dimeric_a/b-barrel"/>
</dbReference>
<gene>
    <name evidence="2" type="ORF">AN964_22180</name>
</gene>
<keyword evidence="3" id="KW-1185">Reference proteome</keyword>
<dbReference type="Pfam" id="PF03992">
    <property type="entry name" value="ABM"/>
    <property type="match status" value="1"/>
</dbReference>
<proteinExistence type="predicted"/>
<comment type="caution">
    <text evidence="2">The sequence shown here is derived from an EMBL/GenBank/DDBJ whole genome shotgun (WGS) entry which is preliminary data.</text>
</comment>
<evidence type="ECO:0000259" key="1">
    <source>
        <dbReference type="PROSITE" id="PS51725"/>
    </source>
</evidence>
<evidence type="ECO:0000313" key="3">
    <source>
        <dbReference type="Proteomes" id="UP000051888"/>
    </source>
</evidence>
<dbReference type="STRING" id="157838.AN964_22180"/>
<dbReference type="InterPro" id="IPR050744">
    <property type="entry name" value="AI-2_Isomerase_LsrG"/>
</dbReference>